<proteinExistence type="predicted"/>
<keyword evidence="2" id="KW-1185">Reference proteome</keyword>
<organism evidence="1 2">
    <name type="scientific">Trema orientale</name>
    <name type="common">Charcoal tree</name>
    <name type="synonym">Celtis orientalis</name>
    <dbReference type="NCBI Taxonomy" id="63057"/>
    <lineage>
        <taxon>Eukaryota</taxon>
        <taxon>Viridiplantae</taxon>
        <taxon>Streptophyta</taxon>
        <taxon>Embryophyta</taxon>
        <taxon>Tracheophyta</taxon>
        <taxon>Spermatophyta</taxon>
        <taxon>Magnoliopsida</taxon>
        <taxon>eudicotyledons</taxon>
        <taxon>Gunneridae</taxon>
        <taxon>Pentapetalae</taxon>
        <taxon>rosids</taxon>
        <taxon>fabids</taxon>
        <taxon>Rosales</taxon>
        <taxon>Cannabaceae</taxon>
        <taxon>Trema</taxon>
    </lineage>
</organism>
<dbReference type="Proteomes" id="UP000237000">
    <property type="component" value="Unassembled WGS sequence"/>
</dbReference>
<gene>
    <name evidence="1" type="ORF">TorRG33x02_005850</name>
</gene>
<name>A0A2P5FZZ7_TREOI</name>
<comment type="caution">
    <text evidence="1">The sequence shown here is derived from an EMBL/GenBank/DDBJ whole genome shotgun (WGS) entry which is preliminary data.</text>
</comment>
<sequence length="114" mass="12880">MAVPTLATLSHNQKVAQALDMVTYLPAFYGSIQSASFQQPLKGPCLHEFYMYQHPISLSSPCKVGSEQTHKPLIASQHHNSIMLFSWSNSIISHWKRVFPTLMNHNSIATRKKN</sequence>
<accession>A0A2P5FZZ7</accession>
<dbReference type="EMBL" id="JXTC01000002">
    <property type="protein sequence ID" value="POO03380.1"/>
    <property type="molecule type" value="Genomic_DNA"/>
</dbReference>
<dbReference type="InParanoid" id="A0A2P5FZZ7"/>
<evidence type="ECO:0000313" key="2">
    <source>
        <dbReference type="Proteomes" id="UP000237000"/>
    </source>
</evidence>
<dbReference type="AlphaFoldDB" id="A0A2P5FZZ7"/>
<reference evidence="2" key="1">
    <citation type="submission" date="2016-06" db="EMBL/GenBank/DDBJ databases">
        <title>Parallel loss of symbiosis genes in relatives of nitrogen-fixing non-legume Parasponia.</title>
        <authorList>
            <person name="Van Velzen R."/>
            <person name="Holmer R."/>
            <person name="Bu F."/>
            <person name="Rutten L."/>
            <person name="Van Zeijl A."/>
            <person name="Liu W."/>
            <person name="Santuari L."/>
            <person name="Cao Q."/>
            <person name="Sharma T."/>
            <person name="Shen D."/>
            <person name="Roswanjaya Y."/>
            <person name="Wardhani T."/>
            <person name="Kalhor M.S."/>
            <person name="Jansen J."/>
            <person name="Van den Hoogen J."/>
            <person name="Gungor B."/>
            <person name="Hartog M."/>
            <person name="Hontelez J."/>
            <person name="Verver J."/>
            <person name="Yang W.-C."/>
            <person name="Schijlen E."/>
            <person name="Repin R."/>
            <person name="Schilthuizen M."/>
            <person name="Schranz E."/>
            <person name="Heidstra R."/>
            <person name="Miyata K."/>
            <person name="Fedorova E."/>
            <person name="Kohlen W."/>
            <person name="Bisseling T."/>
            <person name="Smit S."/>
            <person name="Geurts R."/>
        </authorList>
    </citation>
    <scope>NUCLEOTIDE SEQUENCE [LARGE SCALE GENOMIC DNA]</scope>
    <source>
        <strain evidence="2">cv. RG33-2</strain>
    </source>
</reference>
<evidence type="ECO:0000313" key="1">
    <source>
        <dbReference type="EMBL" id="POO03380.1"/>
    </source>
</evidence>
<protein>
    <submittedName>
        <fullName evidence="1">Uncharacterized protein</fullName>
    </submittedName>
</protein>